<dbReference type="PANTHER" id="PTHR30069">
    <property type="entry name" value="TONB-DEPENDENT OUTER MEMBRANE RECEPTOR"/>
    <property type="match status" value="1"/>
</dbReference>
<dbReference type="Pfam" id="PF07715">
    <property type="entry name" value="Plug"/>
    <property type="match status" value="1"/>
</dbReference>
<evidence type="ECO:0000256" key="7">
    <source>
        <dbReference type="SAM" id="SignalP"/>
    </source>
</evidence>
<dbReference type="AlphaFoldDB" id="A0A290XF10"/>
<dbReference type="Proteomes" id="UP000218968">
    <property type="component" value="Chromosome"/>
</dbReference>
<comment type="subcellular location">
    <subcellularLocation>
        <location evidence="1">Cell outer membrane</location>
        <topology evidence="1">Multi-pass membrane protein</topology>
    </subcellularLocation>
</comment>
<protein>
    <recommendedName>
        <fullName evidence="12">TonB-dependent receptor-like beta-barrel domain-containing protein</fullName>
    </recommendedName>
</protein>
<dbReference type="InterPro" id="IPR036942">
    <property type="entry name" value="Beta-barrel_TonB_sf"/>
</dbReference>
<evidence type="ECO:0000259" key="8">
    <source>
        <dbReference type="Pfam" id="PF07715"/>
    </source>
</evidence>
<dbReference type="GO" id="GO:0030246">
    <property type="term" value="F:carbohydrate binding"/>
    <property type="evidence" value="ECO:0007669"/>
    <property type="project" value="InterPro"/>
</dbReference>
<dbReference type="EMBL" id="CP023406">
    <property type="protein sequence ID" value="ATD67722.1"/>
    <property type="molecule type" value="Genomic_DNA"/>
</dbReference>
<keyword evidence="4" id="KW-0812">Transmembrane</keyword>
<keyword evidence="11" id="KW-1185">Reference proteome</keyword>
<evidence type="ECO:0000313" key="10">
    <source>
        <dbReference type="EMBL" id="ATD67722.1"/>
    </source>
</evidence>
<evidence type="ECO:0000256" key="5">
    <source>
        <dbReference type="ARBA" id="ARBA00023136"/>
    </source>
</evidence>
<evidence type="ECO:0008006" key="12">
    <source>
        <dbReference type="Google" id="ProtNLM"/>
    </source>
</evidence>
<dbReference type="InterPro" id="IPR039426">
    <property type="entry name" value="TonB-dep_rcpt-like"/>
</dbReference>
<dbReference type="Pfam" id="PF13620">
    <property type="entry name" value="CarboxypepD_reg"/>
    <property type="match status" value="1"/>
</dbReference>
<keyword evidence="2" id="KW-0813">Transport</keyword>
<feature type="domain" description="TonB-dependent receptor plug" evidence="8">
    <location>
        <begin position="148"/>
        <end position="251"/>
    </location>
</feature>
<gene>
    <name evidence="10" type="ORF">CNR27_10000</name>
</gene>
<keyword evidence="6" id="KW-0998">Cell outer membrane</keyword>
<dbReference type="KEGG" id="lum:CNR27_10000"/>
<dbReference type="SUPFAM" id="SSF49452">
    <property type="entry name" value="Starch-binding domain-like"/>
    <property type="match status" value="1"/>
</dbReference>
<dbReference type="OrthoDB" id="9768147at2"/>
<evidence type="ECO:0000256" key="4">
    <source>
        <dbReference type="ARBA" id="ARBA00022692"/>
    </source>
</evidence>
<reference evidence="11" key="1">
    <citation type="submission" date="2017-09" db="EMBL/GenBank/DDBJ databases">
        <title>Luteimonas liuhanmingii sp.nov., isolated from the intestinal contents of Tibetan Plateau Pika in Yushu, Qinghai Province, China.</title>
        <authorList>
            <person name="Gui Z."/>
        </authorList>
    </citation>
    <scope>NUCLEOTIDE SEQUENCE [LARGE SCALE GENOMIC DNA]</scope>
    <source>
        <strain evidence="11">100111</strain>
    </source>
</reference>
<feature type="chain" id="PRO_5012154566" description="TonB-dependent receptor-like beta-barrel domain-containing protein" evidence="7">
    <location>
        <begin position="34"/>
        <end position="995"/>
    </location>
</feature>
<evidence type="ECO:0000259" key="9">
    <source>
        <dbReference type="Pfam" id="PF25183"/>
    </source>
</evidence>
<dbReference type="InterPro" id="IPR012910">
    <property type="entry name" value="Plug_dom"/>
</dbReference>
<dbReference type="InterPro" id="IPR057601">
    <property type="entry name" value="Oar-like_b-barrel"/>
</dbReference>
<feature type="signal peptide" evidence="7">
    <location>
        <begin position="1"/>
        <end position="33"/>
    </location>
</feature>
<dbReference type="PANTHER" id="PTHR30069:SF46">
    <property type="entry name" value="OAR PROTEIN"/>
    <property type="match status" value="1"/>
</dbReference>
<dbReference type="Gene3D" id="2.60.40.1120">
    <property type="entry name" value="Carboxypeptidase-like, regulatory domain"/>
    <property type="match status" value="1"/>
</dbReference>
<keyword evidence="7" id="KW-0732">Signal</keyword>
<dbReference type="GO" id="GO:0009279">
    <property type="term" value="C:cell outer membrane"/>
    <property type="evidence" value="ECO:0007669"/>
    <property type="project" value="UniProtKB-SubCell"/>
</dbReference>
<evidence type="ECO:0000256" key="6">
    <source>
        <dbReference type="ARBA" id="ARBA00023237"/>
    </source>
</evidence>
<keyword evidence="5" id="KW-0472">Membrane</keyword>
<dbReference type="SUPFAM" id="SSF56935">
    <property type="entry name" value="Porins"/>
    <property type="match status" value="1"/>
</dbReference>
<evidence type="ECO:0000256" key="1">
    <source>
        <dbReference type="ARBA" id="ARBA00004571"/>
    </source>
</evidence>
<proteinExistence type="predicted"/>
<feature type="domain" description="TonB-dependent transporter Oar-like beta-barrel" evidence="9">
    <location>
        <begin position="359"/>
        <end position="878"/>
    </location>
</feature>
<dbReference type="GO" id="GO:0015344">
    <property type="term" value="F:siderophore uptake transmembrane transporter activity"/>
    <property type="evidence" value="ECO:0007669"/>
    <property type="project" value="TreeGrafter"/>
</dbReference>
<dbReference type="GO" id="GO:0044718">
    <property type="term" value="P:siderophore transmembrane transport"/>
    <property type="evidence" value="ECO:0007669"/>
    <property type="project" value="TreeGrafter"/>
</dbReference>
<dbReference type="InterPro" id="IPR037066">
    <property type="entry name" value="Plug_dom_sf"/>
</dbReference>
<dbReference type="InterPro" id="IPR013784">
    <property type="entry name" value="Carb-bd-like_fold"/>
</dbReference>
<sequence>MTPTPVRFRPLSRSLLSIALAGCMAVAAPAALAQSTAATIRGQVMVDSAPATEARVTATNTATGLTRSVGVGASGSYTLAGLPPGTYRLQVEAGGQSASQTVTVAVGQTATLDLGVGGLAENATAGEATDMATVQVTAAAVEPRTSEVATYISRKQIESLPQGTRNFLAFADTVPGMLFQQDGNGNTKLRSGGQSANAINIFIDGVGQKSYTLPGGVPGQDTSRGNPFPQSAIGEYKVITSNYKAEYDQISSAAIVAATRSGTNEFEGGFFWDRTGSDWRARTPAEERSGEKVDSKEEQYGVSFGGPLLQDRLHFFAAYEAKEYVTPKTLELGAPSRYDVSAVPPDLLAGLGAANSPFKQDLFFGKLSWSVNDYNLVELSAQVRDEEETIRNDGAFTRDRASNIKNEVARYDLRWQYSGERWLNDLHVTYEDTSWSPQPLIGGNGYVLTVSDLGTPGERSNTQTVVSAGAGSNNQDKGQKGYSIQNDLSFTGWEGHNLKMGVKFKQVDVNATERNFSNPQFYYDIDLSTVQPYRVEFGQGIPGTSQGFTTSDNKQFGIYVQDDWNVNDRLTLNLGVRWDYETTPAYEDHVTPADLAESMRAWPNWQNSDIDIENYISTGNNRDAYQGAWQPRLGFSYDFGADQRHVLFGGAGRSYDRNLFDSLQKEQQTISYAAPYRVNFVDADGVCRNASGCLPWDPAYLQPGGTDALSGLATREYYVINNDLKVPYSDQFSLGFRKAWEFGETVWNSEIAVAHIRSQDGVAIRLANRRPDGSFFPPGAQWGTPWDFDPPFGRLILVDNALETRTNTVLAKMDKPYTNSSGWGVTLAYTYTDAKRNSAEEGAAAFEYPDVTYYGWLPVAPVPRHRLVGTAIWDGPGGITWSGKVVLESMKNRIGTNCLSDRLPGDGDCFIDSYRPDGSVGLFQLDLAAAKVWHPSDDISFRVRADVLNVTDRRNWNAYDDWWGSDGVANANWGTHSDGIQLPTRTFKLSFGIDW</sequence>
<evidence type="ECO:0000256" key="2">
    <source>
        <dbReference type="ARBA" id="ARBA00022448"/>
    </source>
</evidence>
<dbReference type="Pfam" id="PF25183">
    <property type="entry name" value="OMP_b-brl_4"/>
    <property type="match status" value="2"/>
</dbReference>
<name>A0A290XF10_9GAMM</name>
<dbReference type="Gene3D" id="2.40.170.20">
    <property type="entry name" value="TonB-dependent receptor, beta-barrel domain"/>
    <property type="match status" value="1"/>
</dbReference>
<feature type="domain" description="TonB-dependent transporter Oar-like beta-barrel" evidence="9">
    <location>
        <begin position="259"/>
        <end position="330"/>
    </location>
</feature>
<dbReference type="Gene3D" id="2.170.130.10">
    <property type="entry name" value="TonB-dependent receptor, plug domain"/>
    <property type="match status" value="1"/>
</dbReference>
<evidence type="ECO:0000256" key="3">
    <source>
        <dbReference type="ARBA" id="ARBA00022452"/>
    </source>
</evidence>
<accession>A0A290XF10</accession>
<keyword evidence="3" id="KW-1134">Transmembrane beta strand</keyword>
<evidence type="ECO:0000313" key="11">
    <source>
        <dbReference type="Proteomes" id="UP000218968"/>
    </source>
</evidence>
<organism evidence="10 11">
    <name type="scientific">Luteimonas chenhongjianii</name>
    <dbReference type="NCBI Taxonomy" id="2006110"/>
    <lineage>
        <taxon>Bacteria</taxon>
        <taxon>Pseudomonadati</taxon>
        <taxon>Pseudomonadota</taxon>
        <taxon>Gammaproteobacteria</taxon>
        <taxon>Lysobacterales</taxon>
        <taxon>Lysobacteraceae</taxon>
        <taxon>Luteimonas</taxon>
    </lineage>
</organism>